<organism evidence="3 4">
    <name type="scientific">Candidatus Roizmanbacteria bacterium GW2011_GWA2_36_23</name>
    <dbReference type="NCBI Taxonomy" id="1618480"/>
    <lineage>
        <taxon>Bacteria</taxon>
        <taxon>Candidatus Roizmaniibacteriota</taxon>
    </lineage>
</organism>
<feature type="transmembrane region" description="Helical" evidence="1">
    <location>
        <begin position="297"/>
        <end position="317"/>
    </location>
</feature>
<dbReference type="PANTHER" id="PTHR22916">
    <property type="entry name" value="GLYCOSYLTRANSFERASE"/>
    <property type="match status" value="1"/>
</dbReference>
<feature type="domain" description="Glycosyltransferase 2-like" evidence="2">
    <location>
        <begin position="8"/>
        <end position="149"/>
    </location>
</feature>
<dbReference type="SUPFAM" id="SSF53448">
    <property type="entry name" value="Nucleotide-diphospho-sugar transferases"/>
    <property type="match status" value="1"/>
</dbReference>
<evidence type="ECO:0000256" key="1">
    <source>
        <dbReference type="SAM" id="Phobius"/>
    </source>
</evidence>
<evidence type="ECO:0000313" key="4">
    <source>
        <dbReference type="Proteomes" id="UP000034344"/>
    </source>
</evidence>
<gene>
    <name evidence="3" type="ORF">US11_C0004G0003</name>
</gene>
<feature type="transmembrane region" description="Helical" evidence="1">
    <location>
        <begin position="267"/>
        <end position="291"/>
    </location>
</feature>
<sequence length="327" mass="38134">MNKLPLVSIVTATLNAEKHLQTFFRSLARQDYPKDKIEIVMADGGSTDKTIEIAEKYGVKIIDNPHVLAEPGIYTAMKNAKGDIFVIMAMDNFFVQKDAIRNLVKILSDDKIYSVFPKHISEKNDSLWTKYFNVFTDPFNHYLYGKAANARTFNKIYKTIEHNEKYDIYDYTSYPVKPLIALAQGFSVKKEYIKRRGDKFDDMISIIELINQRKKIAYAHSIHLHHKTVVNLGHFIKKIRWATRNAISKKNYGIWERRINLTNWQKLKIIIFPLYVASIIIPLFRALFGLLEDREPMWLFHPFITTVALIIMIYEAINVKLAIIKNK</sequence>
<keyword evidence="1" id="KW-0812">Transmembrane</keyword>
<dbReference type="Proteomes" id="UP000034344">
    <property type="component" value="Unassembled WGS sequence"/>
</dbReference>
<dbReference type="InterPro" id="IPR029044">
    <property type="entry name" value="Nucleotide-diphossugar_trans"/>
</dbReference>
<reference evidence="3 4" key="1">
    <citation type="journal article" date="2015" name="Nature">
        <title>rRNA introns, odd ribosomes, and small enigmatic genomes across a large radiation of phyla.</title>
        <authorList>
            <person name="Brown C.T."/>
            <person name="Hug L.A."/>
            <person name="Thomas B.C."/>
            <person name="Sharon I."/>
            <person name="Castelle C.J."/>
            <person name="Singh A."/>
            <person name="Wilkins M.J."/>
            <person name="Williams K.H."/>
            <person name="Banfield J.F."/>
        </authorList>
    </citation>
    <scope>NUCLEOTIDE SEQUENCE [LARGE SCALE GENOMIC DNA]</scope>
</reference>
<evidence type="ECO:0000259" key="2">
    <source>
        <dbReference type="Pfam" id="PF00535"/>
    </source>
</evidence>
<keyword evidence="3" id="KW-0808">Transferase</keyword>
<dbReference type="Gene3D" id="3.90.550.10">
    <property type="entry name" value="Spore Coat Polysaccharide Biosynthesis Protein SpsA, Chain A"/>
    <property type="match status" value="1"/>
</dbReference>
<evidence type="ECO:0000313" key="3">
    <source>
        <dbReference type="EMBL" id="KKQ01733.1"/>
    </source>
</evidence>
<dbReference type="Pfam" id="PF00535">
    <property type="entry name" value="Glycos_transf_2"/>
    <property type="match status" value="1"/>
</dbReference>
<comment type="caution">
    <text evidence="3">The sequence shown here is derived from an EMBL/GenBank/DDBJ whole genome shotgun (WGS) entry which is preliminary data.</text>
</comment>
<keyword evidence="1" id="KW-0472">Membrane</keyword>
<accession>A0A0G0E4E5</accession>
<dbReference type="EMBL" id="LBRS01000004">
    <property type="protein sequence ID" value="KKQ01733.1"/>
    <property type="molecule type" value="Genomic_DNA"/>
</dbReference>
<dbReference type="InterPro" id="IPR001173">
    <property type="entry name" value="Glyco_trans_2-like"/>
</dbReference>
<keyword evidence="1" id="KW-1133">Transmembrane helix</keyword>
<proteinExistence type="predicted"/>
<dbReference type="AlphaFoldDB" id="A0A0G0E4E5"/>
<protein>
    <submittedName>
        <fullName evidence="3">Glycosyl transferase GT2 family</fullName>
    </submittedName>
</protein>
<dbReference type="GO" id="GO:0016740">
    <property type="term" value="F:transferase activity"/>
    <property type="evidence" value="ECO:0007669"/>
    <property type="project" value="UniProtKB-KW"/>
</dbReference>
<name>A0A0G0E4E5_9BACT</name>
<dbReference type="STRING" id="1618480.US11_C0004G0003"/>